<accession>A0A5E5P1H9</accession>
<dbReference type="AlphaFoldDB" id="A0A5E5P1H9"/>
<organism evidence="1 2">
    <name type="scientific">Pandoraea apista</name>
    <dbReference type="NCBI Taxonomy" id="93218"/>
    <lineage>
        <taxon>Bacteria</taxon>
        <taxon>Pseudomonadati</taxon>
        <taxon>Pseudomonadota</taxon>
        <taxon>Betaproteobacteria</taxon>
        <taxon>Burkholderiales</taxon>
        <taxon>Burkholderiaceae</taxon>
        <taxon>Pandoraea</taxon>
    </lineage>
</organism>
<dbReference type="RefSeq" id="WP_150728561.1">
    <property type="nucleotide sequence ID" value="NZ_CABPSX010000002.1"/>
</dbReference>
<name>A0A5E5P1H9_9BURK</name>
<protein>
    <submittedName>
        <fullName evidence="1">Uncharacterized protein</fullName>
    </submittedName>
</protein>
<sequence length="70" mass="7920">MTLTRDLLKTLDVDALMGLAFAEDITARTADERAELMDALCNAEDVAKRQIQRSRTNIDKVRLSLQKIRS</sequence>
<gene>
    <name evidence="1" type="ORF">PAP18089_01388</name>
</gene>
<dbReference type="Proteomes" id="UP000364291">
    <property type="component" value="Unassembled WGS sequence"/>
</dbReference>
<proteinExistence type="predicted"/>
<evidence type="ECO:0000313" key="2">
    <source>
        <dbReference type="Proteomes" id="UP000364291"/>
    </source>
</evidence>
<dbReference type="EMBL" id="CABPSX010000002">
    <property type="protein sequence ID" value="VVG70428.1"/>
    <property type="molecule type" value="Genomic_DNA"/>
</dbReference>
<evidence type="ECO:0000313" key="1">
    <source>
        <dbReference type="EMBL" id="VVG70428.1"/>
    </source>
</evidence>
<reference evidence="1 2" key="1">
    <citation type="submission" date="2019-08" db="EMBL/GenBank/DDBJ databases">
        <authorList>
            <person name="Peeters C."/>
        </authorList>
    </citation>
    <scope>NUCLEOTIDE SEQUENCE [LARGE SCALE GENOMIC DNA]</scope>
    <source>
        <strain evidence="1 2">LMG 18089</strain>
    </source>
</reference>